<dbReference type="GO" id="GO:0006545">
    <property type="term" value="P:glycine biosynthetic process"/>
    <property type="evidence" value="ECO:0007669"/>
    <property type="project" value="TreeGrafter"/>
</dbReference>
<comment type="subunit">
    <text evidence="3">Homotetramer.</text>
</comment>
<dbReference type="GO" id="GO:0008732">
    <property type="term" value="F:L-allo-threonine aldolase activity"/>
    <property type="evidence" value="ECO:0007669"/>
    <property type="project" value="TreeGrafter"/>
</dbReference>
<evidence type="ECO:0000256" key="1">
    <source>
        <dbReference type="ARBA" id="ARBA00001933"/>
    </source>
</evidence>
<comment type="similarity">
    <text evidence="2">Belongs to the threonine aldolase family.</text>
</comment>
<dbReference type="PANTHER" id="PTHR48097">
    <property type="entry name" value="L-THREONINE ALDOLASE-RELATED"/>
    <property type="match status" value="1"/>
</dbReference>
<feature type="domain" description="Aromatic amino acid beta-eliminating lyase/threonine aldolase" evidence="5">
    <location>
        <begin position="32"/>
        <end position="296"/>
    </location>
</feature>
<comment type="caution">
    <text evidence="6">The sequence shown here is derived from an EMBL/GenBank/DDBJ whole genome shotgun (WGS) entry which is preliminary data.</text>
</comment>
<evidence type="ECO:0000256" key="4">
    <source>
        <dbReference type="ARBA" id="ARBA00022898"/>
    </source>
</evidence>
<dbReference type="InterPro" id="IPR015422">
    <property type="entry name" value="PyrdxlP-dep_Trfase_small"/>
</dbReference>
<dbReference type="Pfam" id="PF01212">
    <property type="entry name" value="Beta_elim_lyase"/>
    <property type="match status" value="1"/>
</dbReference>
<dbReference type="Proteomes" id="UP000612361">
    <property type="component" value="Unassembled WGS sequence"/>
</dbReference>
<keyword evidence="4" id="KW-0663">Pyridoxal phosphate</keyword>
<organism evidence="6 7">
    <name type="scientific">Undibacterium rugosum</name>
    <dbReference type="NCBI Taxonomy" id="2762291"/>
    <lineage>
        <taxon>Bacteria</taxon>
        <taxon>Pseudomonadati</taxon>
        <taxon>Pseudomonadota</taxon>
        <taxon>Betaproteobacteria</taxon>
        <taxon>Burkholderiales</taxon>
        <taxon>Oxalobacteraceae</taxon>
        <taxon>Undibacterium</taxon>
    </lineage>
</organism>
<dbReference type="SUPFAM" id="SSF53383">
    <property type="entry name" value="PLP-dependent transferases"/>
    <property type="match status" value="1"/>
</dbReference>
<dbReference type="PANTHER" id="PTHR48097:SF9">
    <property type="entry name" value="L-THREONINE ALDOLASE"/>
    <property type="match status" value="1"/>
</dbReference>
<gene>
    <name evidence="6" type="ORF">H8K47_16300</name>
</gene>
<dbReference type="InterPro" id="IPR001597">
    <property type="entry name" value="ArAA_b-elim_lyase/Thr_aldolase"/>
</dbReference>
<evidence type="ECO:0000313" key="7">
    <source>
        <dbReference type="Proteomes" id="UP000612361"/>
    </source>
</evidence>
<dbReference type="GO" id="GO:0005829">
    <property type="term" value="C:cytosol"/>
    <property type="evidence" value="ECO:0007669"/>
    <property type="project" value="TreeGrafter"/>
</dbReference>
<dbReference type="AlphaFoldDB" id="A0A923IB90"/>
<dbReference type="InterPro" id="IPR015421">
    <property type="entry name" value="PyrdxlP-dep_Trfase_major"/>
</dbReference>
<protein>
    <submittedName>
        <fullName evidence="6">Threonine aldolase</fullName>
    </submittedName>
</protein>
<dbReference type="Gene3D" id="3.90.1150.10">
    <property type="entry name" value="Aspartate Aminotransferase, domain 1"/>
    <property type="match status" value="1"/>
</dbReference>
<evidence type="ECO:0000259" key="5">
    <source>
        <dbReference type="Pfam" id="PF01212"/>
    </source>
</evidence>
<dbReference type="InterPro" id="IPR015424">
    <property type="entry name" value="PyrdxlP-dep_Trfase"/>
</dbReference>
<accession>A0A923IB90</accession>
<keyword evidence="7" id="KW-1185">Reference proteome</keyword>
<sequence length="362" mass="40156">MTDAELQQLKASCHTILPGHALPSPAQSFADMAAWCEQHQISHDVYGEGELIQSFEQKIADLLGMEAGLFCISGTMAQVTALRLACEERGSPLVALHPSSHILVHERANFQTLQHFTALHTGNPYRPWGVADLQAHAEQISAAQYELPMREIGGQLPDWEALNAIKAYCRKQDIHLHMDGARLWEAAAGYARPLHEIAAGFDSVYVSFYKGIGGMAGAMLLGRPDFLAKAKVWMHRQGGNVFRRTPYVVAAAMQFDARLAAMPACLHRTRQLYTMLQAYPALICNPAQPQVNMLHLYLPVDRARAIAWRNQVAAEHGIWLFNQAVHTALPQQCMFEWVVGDQLLNLPDAQLVQALQLLAQLA</sequence>
<reference evidence="6" key="1">
    <citation type="submission" date="2020-08" db="EMBL/GenBank/DDBJ databases">
        <title>Novel species isolated from subtropical streams in China.</title>
        <authorList>
            <person name="Lu H."/>
        </authorList>
    </citation>
    <scope>NUCLEOTIDE SEQUENCE</scope>
    <source>
        <strain evidence="6">CY7W</strain>
    </source>
</reference>
<dbReference type="GO" id="GO:0006567">
    <property type="term" value="P:L-threonine catabolic process"/>
    <property type="evidence" value="ECO:0007669"/>
    <property type="project" value="TreeGrafter"/>
</dbReference>
<proteinExistence type="inferred from homology"/>
<evidence type="ECO:0000256" key="3">
    <source>
        <dbReference type="ARBA" id="ARBA00011881"/>
    </source>
</evidence>
<dbReference type="Gene3D" id="3.40.640.10">
    <property type="entry name" value="Type I PLP-dependent aspartate aminotransferase-like (Major domain)"/>
    <property type="match status" value="1"/>
</dbReference>
<name>A0A923IB90_9BURK</name>
<dbReference type="RefSeq" id="WP_186882452.1">
    <property type="nucleotide sequence ID" value="NZ_JACOGG010000024.1"/>
</dbReference>
<comment type="cofactor">
    <cofactor evidence="1">
        <name>pyridoxal 5'-phosphate</name>
        <dbReference type="ChEBI" id="CHEBI:597326"/>
    </cofactor>
</comment>
<evidence type="ECO:0000256" key="2">
    <source>
        <dbReference type="ARBA" id="ARBA00006966"/>
    </source>
</evidence>
<evidence type="ECO:0000313" key="6">
    <source>
        <dbReference type="EMBL" id="MBC3936928.1"/>
    </source>
</evidence>
<dbReference type="EMBL" id="JACOGG010000024">
    <property type="protein sequence ID" value="MBC3936928.1"/>
    <property type="molecule type" value="Genomic_DNA"/>
</dbReference>